<comment type="caution">
    <text evidence="15">The sequence shown here is derived from an EMBL/GenBank/DDBJ whole genome shotgun (WGS) entry which is preliminary data.</text>
</comment>
<dbReference type="Gene3D" id="1.10.10.60">
    <property type="entry name" value="Homeodomain-like"/>
    <property type="match status" value="1"/>
</dbReference>
<dbReference type="InterPro" id="IPR011123">
    <property type="entry name" value="Y_Y_Y"/>
</dbReference>
<protein>
    <recommendedName>
        <fullName evidence="2">histidine kinase</fullName>
        <ecNumber evidence="2">2.7.13.3</ecNumber>
    </recommendedName>
</protein>
<keyword evidence="10" id="KW-0804">Transcription</keyword>
<dbReference type="GO" id="GO:0003700">
    <property type="term" value="F:DNA-binding transcription factor activity"/>
    <property type="evidence" value="ECO:0007669"/>
    <property type="project" value="InterPro"/>
</dbReference>
<dbReference type="InterPro" id="IPR005467">
    <property type="entry name" value="His_kinase_dom"/>
</dbReference>
<dbReference type="InterPro" id="IPR003661">
    <property type="entry name" value="HisK_dim/P_dom"/>
</dbReference>
<dbReference type="PANTHER" id="PTHR43547:SF2">
    <property type="entry name" value="HYBRID SIGNAL TRANSDUCTION HISTIDINE KINASE C"/>
    <property type="match status" value="1"/>
</dbReference>
<dbReference type="InterPro" id="IPR001789">
    <property type="entry name" value="Sig_transdc_resp-reg_receiver"/>
</dbReference>
<evidence type="ECO:0000256" key="6">
    <source>
        <dbReference type="ARBA" id="ARBA00022777"/>
    </source>
</evidence>
<dbReference type="InterPro" id="IPR009057">
    <property type="entry name" value="Homeodomain-like_sf"/>
</dbReference>
<name>A0A8J8JW01_9BACT</name>
<reference evidence="15" key="1">
    <citation type="submission" date="2019-10" db="EMBL/GenBank/DDBJ databases">
        <title>Draft genome sequence of Panacibacter sp. KCS-6.</title>
        <authorList>
            <person name="Yim K.J."/>
        </authorList>
    </citation>
    <scope>NUCLEOTIDE SEQUENCE</scope>
    <source>
        <strain evidence="15">KCS-6</strain>
    </source>
</reference>
<dbReference type="Pfam" id="PF02518">
    <property type="entry name" value="HATPase_c"/>
    <property type="match status" value="1"/>
</dbReference>
<dbReference type="SMART" id="SM00387">
    <property type="entry name" value="HATPase_c"/>
    <property type="match status" value="1"/>
</dbReference>
<dbReference type="Pfam" id="PF12833">
    <property type="entry name" value="HTH_18"/>
    <property type="match status" value="1"/>
</dbReference>
<dbReference type="GO" id="GO:0000155">
    <property type="term" value="F:phosphorelay sensor kinase activity"/>
    <property type="evidence" value="ECO:0007669"/>
    <property type="project" value="InterPro"/>
</dbReference>
<dbReference type="InterPro" id="IPR011110">
    <property type="entry name" value="Reg_prop"/>
</dbReference>
<dbReference type="SUPFAM" id="SSF47384">
    <property type="entry name" value="Homodimeric domain of signal transducing histidine kinase"/>
    <property type="match status" value="1"/>
</dbReference>
<dbReference type="InterPro" id="IPR036097">
    <property type="entry name" value="HisK_dim/P_sf"/>
</dbReference>
<dbReference type="SUPFAM" id="SSF46689">
    <property type="entry name" value="Homeodomain-like"/>
    <property type="match status" value="1"/>
</dbReference>
<dbReference type="InterPro" id="IPR003594">
    <property type="entry name" value="HATPase_dom"/>
</dbReference>
<keyword evidence="7" id="KW-0067">ATP-binding</keyword>
<dbReference type="CDD" id="cd00082">
    <property type="entry name" value="HisKA"/>
    <property type="match status" value="1"/>
</dbReference>
<comment type="catalytic activity">
    <reaction evidence="1">
        <text>ATP + protein L-histidine = ADP + protein N-phospho-L-histidine.</text>
        <dbReference type="EC" id="2.7.13.3"/>
    </reaction>
</comment>
<gene>
    <name evidence="15" type="ORF">GD597_20745</name>
</gene>
<keyword evidence="3 11" id="KW-0597">Phosphoprotein</keyword>
<dbReference type="EMBL" id="WHPF01000021">
    <property type="protein sequence ID" value="NNV57905.1"/>
    <property type="molecule type" value="Genomic_DNA"/>
</dbReference>
<dbReference type="Gene3D" id="3.30.565.10">
    <property type="entry name" value="Histidine kinase-like ATPase, C-terminal domain"/>
    <property type="match status" value="1"/>
</dbReference>
<dbReference type="CDD" id="cd16922">
    <property type="entry name" value="HATPase_EvgS-ArcB-TorS-like"/>
    <property type="match status" value="1"/>
</dbReference>
<keyword evidence="5" id="KW-0547">Nucleotide-binding</keyword>
<dbReference type="FunFam" id="3.30.565.10:FF:000037">
    <property type="entry name" value="Hybrid sensor histidine kinase/response regulator"/>
    <property type="match status" value="1"/>
</dbReference>
<dbReference type="SMART" id="SM00448">
    <property type="entry name" value="REC"/>
    <property type="match status" value="1"/>
</dbReference>
<evidence type="ECO:0000256" key="2">
    <source>
        <dbReference type="ARBA" id="ARBA00012438"/>
    </source>
</evidence>
<proteinExistence type="predicted"/>
<dbReference type="CDD" id="cd17574">
    <property type="entry name" value="REC_OmpR"/>
    <property type="match status" value="1"/>
</dbReference>
<dbReference type="InterPro" id="IPR011006">
    <property type="entry name" value="CheY-like_superfamily"/>
</dbReference>
<sequence length="1389" mass="158103">MPMRVLFILLVCYCCVCPYVLFAQKKQYQFSRLDNTNGLSHNQVNCIYKDATGFIWFGTMSGLNRFDGYGFKVFHHNIRDSQSIDDDFVRRIADAPENKMLVQTMSGVNIYDPITEHFINAKTYLDKFGLPFYYFKNAVKIKEQYWFAYADAGIFKIDAKKSTTSFKHIHGKANSIDSSFIEDIEKDSKNNLVVFHKNGILELFNTQKNEVVYRTSIPLAEARNQTYGYRIYVDNDDDIWLFTPSDNSGVFYVNAKTKKVTHLSSKNGQLNNDVVNGVVQDNKGKIWIGTDHGGVNIIDKKDFTSDIISNSEDDITSLAQNSIYALYKDNLGIVWAGTYKRGVCFYHESVFKFPLYRHKSSDINSLPYDDINRFVEDAKGNIWIGSNGGGLFYFDRNSNTYQIFRHSEFNSNSIANDVVVSLSIDHLSRLWIGYYFGGMDCYDGKNFIHYRHSETNINSLSDDRVWDIKEDKSGTLWIATLSGGLDKYNPVTKQFTHYKAGAETGLHTGYLSSLLFDDDSTLWIATADGIDVMNTRTQKFIHYGSPSHPLSNNNATSFLKDHLGNIWISTRDGLNVFDKKSKTFQSFSINDGLPDNTTLDMLEDKDHRIWLSTPNGLSCITPKRDKSGYHISCKNYNELDGLQAKTFNVKASLKTSRGELLFGGNNGFNLFEPNAITFNTNLPQVAFTGFQLFNRTVNVGDVLNGHVILSESIATTKQITLRYDENIFTLEFAALSFANTEKNRYEFKLVGFDKDWQPGDSKSRKVTYTNLDPGEYTLLVKASNDDNIWNQTPTALKITILPPFWKTPLAYLLYMAAIAGILFLARKMIIERATMRFALAQERKEAQRMHELDLMKIKFFTNVSHEFRTPLSLILSPLDKIIRQATDYDAKKQLLLIHRNARRLLNLVNQLLDFRKMEVQELRLNPVKGEIIKFIKDISYSFTDIAGNKHIRFSFHASVPQLYTQFDQDKIERILFNLLSNAFKFTPENGSISVQVDALGTNAENRCLLAIKVIDTGIGIPAEKHKDIFNRFFQHDLPGTIVNQGSGIGLSITKEFVKLHNGNISVESESDKGSCFTVIIPFAILAEADLLQDKQVLTPEEETDLFADDETNETATLPATVTPSTANKKPVILIVEDNEDFRFYLKDNLKEYYTIVEAGNGKEGWQKVLAMHPELVITDIGMPIMNGIELCKKIKGDVRTKQVPVILLTAFSGEEQQLQGLETGASDYMTKPFNFEIMLSRIRNLLSTQATFKKAFTRQVEIKPTEVAFESADEKFIQQALEIVEKHLSDTNFSVEELSRELFMSRVSVYKRIFALTGKTPIEFIRSIRITRAALLLEKSNLTVAQVAYEVGFNNPKYFTKYFKMAFNLVPTEYAAAKRKQAADKKKEE</sequence>
<dbReference type="Pfam" id="PF07495">
    <property type="entry name" value="Y_Y_Y"/>
    <property type="match status" value="1"/>
</dbReference>
<evidence type="ECO:0000256" key="5">
    <source>
        <dbReference type="ARBA" id="ARBA00022741"/>
    </source>
</evidence>
<evidence type="ECO:0000256" key="3">
    <source>
        <dbReference type="ARBA" id="ARBA00022553"/>
    </source>
</evidence>
<keyword evidence="9" id="KW-0805">Transcription regulation</keyword>
<dbReference type="Gene3D" id="2.60.40.10">
    <property type="entry name" value="Immunoglobulins"/>
    <property type="match status" value="1"/>
</dbReference>
<dbReference type="InterPro" id="IPR018060">
    <property type="entry name" value="HTH_AraC"/>
</dbReference>
<dbReference type="PRINTS" id="PR00344">
    <property type="entry name" value="BCTRLSENSOR"/>
</dbReference>
<dbReference type="InterPro" id="IPR015943">
    <property type="entry name" value="WD40/YVTN_repeat-like_dom_sf"/>
</dbReference>
<dbReference type="SMART" id="SM00388">
    <property type="entry name" value="HisKA"/>
    <property type="match status" value="1"/>
</dbReference>
<feature type="modified residue" description="4-aspartylphosphate" evidence="11">
    <location>
        <position position="1179"/>
    </location>
</feature>
<dbReference type="SUPFAM" id="SSF63829">
    <property type="entry name" value="Calcium-dependent phosphotriesterase"/>
    <property type="match status" value="2"/>
</dbReference>
<feature type="domain" description="Response regulatory" evidence="14">
    <location>
        <begin position="1131"/>
        <end position="1246"/>
    </location>
</feature>
<dbReference type="Pfam" id="PF00072">
    <property type="entry name" value="Response_reg"/>
    <property type="match status" value="1"/>
</dbReference>
<evidence type="ECO:0000256" key="8">
    <source>
        <dbReference type="ARBA" id="ARBA00023012"/>
    </source>
</evidence>
<dbReference type="PROSITE" id="PS01124">
    <property type="entry name" value="HTH_ARAC_FAMILY_2"/>
    <property type="match status" value="1"/>
</dbReference>
<evidence type="ECO:0000259" key="13">
    <source>
        <dbReference type="PROSITE" id="PS50109"/>
    </source>
</evidence>
<dbReference type="Proteomes" id="UP000598971">
    <property type="component" value="Unassembled WGS sequence"/>
</dbReference>
<dbReference type="GO" id="GO:0005524">
    <property type="term" value="F:ATP binding"/>
    <property type="evidence" value="ECO:0007669"/>
    <property type="project" value="UniProtKB-KW"/>
</dbReference>
<dbReference type="PROSITE" id="PS50110">
    <property type="entry name" value="RESPONSE_REGULATORY"/>
    <property type="match status" value="1"/>
</dbReference>
<dbReference type="Pfam" id="PF07494">
    <property type="entry name" value="Reg_prop"/>
    <property type="match status" value="7"/>
</dbReference>
<evidence type="ECO:0000259" key="14">
    <source>
        <dbReference type="PROSITE" id="PS50110"/>
    </source>
</evidence>
<dbReference type="EC" id="2.7.13.3" evidence="2"/>
<dbReference type="Gene3D" id="1.10.287.130">
    <property type="match status" value="1"/>
</dbReference>
<dbReference type="Pfam" id="PF00512">
    <property type="entry name" value="HisKA"/>
    <property type="match status" value="1"/>
</dbReference>
<evidence type="ECO:0000256" key="1">
    <source>
        <dbReference type="ARBA" id="ARBA00000085"/>
    </source>
</evidence>
<dbReference type="SMART" id="SM00342">
    <property type="entry name" value="HTH_ARAC"/>
    <property type="match status" value="1"/>
</dbReference>
<dbReference type="Gene3D" id="3.40.50.2300">
    <property type="match status" value="1"/>
</dbReference>
<dbReference type="PANTHER" id="PTHR43547">
    <property type="entry name" value="TWO-COMPONENT HISTIDINE KINASE"/>
    <property type="match status" value="1"/>
</dbReference>
<keyword evidence="8" id="KW-0902">Two-component regulatory system</keyword>
<dbReference type="GO" id="GO:0043565">
    <property type="term" value="F:sequence-specific DNA binding"/>
    <property type="evidence" value="ECO:0007669"/>
    <property type="project" value="InterPro"/>
</dbReference>
<dbReference type="SUPFAM" id="SSF55874">
    <property type="entry name" value="ATPase domain of HSP90 chaperone/DNA topoisomerase II/histidine kinase"/>
    <property type="match status" value="1"/>
</dbReference>
<dbReference type="PROSITE" id="PS50109">
    <property type="entry name" value="HIS_KIN"/>
    <property type="match status" value="1"/>
</dbReference>
<organism evidence="15 16">
    <name type="scientific">Limnovirga soli</name>
    <dbReference type="NCBI Taxonomy" id="2656915"/>
    <lineage>
        <taxon>Bacteria</taxon>
        <taxon>Pseudomonadati</taxon>
        <taxon>Bacteroidota</taxon>
        <taxon>Chitinophagia</taxon>
        <taxon>Chitinophagales</taxon>
        <taxon>Chitinophagaceae</taxon>
        <taxon>Limnovirga</taxon>
    </lineage>
</organism>
<feature type="domain" description="HTH araC/xylS-type" evidence="12">
    <location>
        <begin position="1278"/>
        <end position="1377"/>
    </location>
</feature>
<dbReference type="FunFam" id="2.60.40.10:FF:000791">
    <property type="entry name" value="Two-component system sensor histidine kinase/response regulator"/>
    <property type="match status" value="1"/>
</dbReference>
<evidence type="ECO:0000256" key="9">
    <source>
        <dbReference type="ARBA" id="ARBA00023015"/>
    </source>
</evidence>
<keyword evidence="16" id="KW-1185">Reference proteome</keyword>
<dbReference type="FunFam" id="1.10.287.130:FF:000045">
    <property type="entry name" value="Two-component system sensor histidine kinase/response regulator"/>
    <property type="match status" value="1"/>
</dbReference>
<dbReference type="InterPro" id="IPR013783">
    <property type="entry name" value="Ig-like_fold"/>
</dbReference>
<evidence type="ECO:0000256" key="11">
    <source>
        <dbReference type="PROSITE-ProRule" id="PRU00169"/>
    </source>
</evidence>
<feature type="domain" description="Histidine kinase" evidence="13">
    <location>
        <begin position="862"/>
        <end position="1084"/>
    </location>
</feature>
<accession>A0A8J8JW01</accession>
<keyword evidence="6" id="KW-0418">Kinase</keyword>
<evidence type="ECO:0000256" key="7">
    <source>
        <dbReference type="ARBA" id="ARBA00022840"/>
    </source>
</evidence>
<evidence type="ECO:0000259" key="12">
    <source>
        <dbReference type="PROSITE" id="PS01124"/>
    </source>
</evidence>
<dbReference type="SUPFAM" id="SSF52172">
    <property type="entry name" value="CheY-like"/>
    <property type="match status" value="1"/>
</dbReference>
<dbReference type="InterPro" id="IPR004358">
    <property type="entry name" value="Sig_transdc_His_kin-like_C"/>
</dbReference>
<keyword evidence="4" id="KW-0808">Transferase</keyword>
<evidence type="ECO:0000313" key="15">
    <source>
        <dbReference type="EMBL" id="NNV57905.1"/>
    </source>
</evidence>
<evidence type="ECO:0000256" key="10">
    <source>
        <dbReference type="ARBA" id="ARBA00023163"/>
    </source>
</evidence>
<dbReference type="Gene3D" id="2.130.10.10">
    <property type="entry name" value="YVTN repeat-like/Quinoprotein amine dehydrogenase"/>
    <property type="match status" value="2"/>
</dbReference>
<evidence type="ECO:0000313" key="16">
    <source>
        <dbReference type="Proteomes" id="UP000598971"/>
    </source>
</evidence>
<dbReference type="InterPro" id="IPR036890">
    <property type="entry name" value="HATPase_C_sf"/>
</dbReference>
<evidence type="ECO:0000256" key="4">
    <source>
        <dbReference type="ARBA" id="ARBA00022679"/>
    </source>
</evidence>